<comment type="subcellular location">
    <subcellularLocation>
        <location evidence="1 6 7">Nucleus</location>
    </subcellularLocation>
</comment>
<dbReference type="GO" id="GO:0009952">
    <property type="term" value="P:anterior/posterior pattern specification"/>
    <property type="evidence" value="ECO:0007669"/>
    <property type="project" value="TreeGrafter"/>
</dbReference>
<dbReference type="InterPro" id="IPR001356">
    <property type="entry name" value="HD"/>
</dbReference>
<dbReference type="GO" id="GO:0005634">
    <property type="term" value="C:nucleus"/>
    <property type="evidence" value="ECO:0007669"/>
    <property type="project" value="UniProtKB-SubCell"/>
</dbReference>
<evidence type="ECO:0000313" key="11">
    <source>
        <dbReference type="Proteomes" id="UP001367676"/>
    </source>
</evidence>
<keyword evidence="5 6" id="KW-0539">Nucleus</keyword>
<dbReference type="GO" id="GO:0000978">
    <property type="term" value="F:RNA polymerase II cis-regulatory region sequence-specific DNA binding"/>
    <property type="evidence" value="ECO:0007669"/>
    <property type="project" value="TreeGrafter"/>
</dbReference>
<dbReference type="PANTHER" id="PTHR45659">
    <property type="entry name" value="HOMEOBOX PROTEIN HOX"/>
    <property type="match status" value="1"/>
</dbReference>
<evidence type="ECO:0000256" key="6">
    <source>
        <dbReference type="PROSITE-ProRule" id="PRU00108"/>
    </source>
</evidence>
<dbReference type="CDD" id="cd00086">
    <property type="entry name" value="homeodomain"/>
    <property type="match status" value="1"/>
</dbReference>
<evidence type="ECO:0000259" key="9">
    <source>
        <dbReference type="PROSITE" id="PS50071"/>
    </source>
</evidence>
<dbReference type="Pfam" id="PF00046">
    <property type="entry name" value="Homeodomain"/>
    <property type="match status" value="1"/>
</dbReference>
<dbReference type="AlphaFoldDB" id="A0AAN9TS28"/>
<evidence type="ECO:0000256" key="8">
    <source>
        <dbReference type="SAM" id="MobiDB-lite"/>
    </source>
</evidence>
<comment type="similarity">
    <text evidence="2">Belongs to the Antp homeobox family.</text>
</comment>
<feature type="DNA-binding region" description="Homeobox" evidence="6">
    <location>
        <begin position="134"/>
        <end position="193"/>
    </location>
</feature>
<dbReference type="PROSITE" id="PS50071">
    <property type="entry name" value="HOMEOBOX_2"/>
    <property type="match status" value="1"/>
</dbReference>
<dbReference type="EMBL" id="JBBCAQ010000004">
    <property type="protein sequence ID" value="KAK7604224.1"/>
    <property type="molecule type" value="Genomic_DNA"/>
</dbReference>
<feature type="domain" description="Homeobox" evidence="9">
    <location>
        <begin position="132"/>
        <end position="192"/>
    </location>
</feature>
<dbReference type="PANTHER" id="PTHR45659:SF4">
    <property type="entry name" value="HOMEOBOX PROTEIN ABDOMINAL-A"/>
    <property type="match status" value="1"/>
</dbReference>
<proteinExistence type="inferred from homology"/>
<dbReference type="InterPro" id="IPR009057">
    <property type="entry name" value="Homeodomain-like_sf"/>
</dbReference>
<protein>
    <recommendedName>
        <fullName evidence="9">Homeobox domain-containing protein</fullName>
    </recommendedName>
</protein>
<name>A0AAN9TS28_9HEMI</name>
<dbReference type="GO" id="GO:0000981">
    <property type="term" value="F:DNA-binding transcription factor activity, RNA polymerase II-specific"/>
    <property type="evidence" value="ECO:0007669"/>
    <property type="project" value="TreeGrafter"/>
</dbReference>
<accession>A0AAN9TS28</accession>
<dbReference type="Gene3D" id="1.10.10.60">
    <property type="entry name" value="Homeodomain-like"/>
    <property type="match status" value="1"/>
</dbReference>
<gene>
    <name evidence="10" type="ORF">V9T40_004497</name>
</gene>
<dbReference type="InterPro" id="IPR050296">
    <property type="entry name" value="Antp_homeobox"/>
</dbReference>
<feature type="region of interest" description="Disordered" evidence="8">
    <location>
        <begin position="186"/>
        <end position="225"/>
    </location>
</feature>
<comment type="caution">
    <text evidence="10">The sequence shown here is derived from an EMBL/GenBank/DDBJ whole genome shotgun (WGS) entry which is preliminary data.</text>
</comment>
<organism evidence="10 11">
    <name type="scientific">Parthenolecanium corni</name>
    <dbReference type="NCBI Taxonomy" id="536013"/>
    <lineage>
        <taxon>Eukaryota</taxon>
        <taxon>Metazoa</taxon>
        <taxon>Ecdysozoa</taxon>
        <taxon>Arthropoda</taxon>
        <taxon>Hexapoda</taxon>
        <taxon>Insecta</taxon>
        <taxon>Pterygota</taxon>
        <taxon>Neoptera</taxon>
        <taxon>Paraneoptera</taxon>
        <taxon>Hemiptera</taxon>
        <taxon>Sternorrhyncha</taxon>
        <taxon>Coccoidea</taxon>
        <taxon>Coccidae</taxon>
        <taxon>Parthenolecanium</taxon>
    </lineage>
</organism>
<dbReference type="SUPFAM" id="SSF46689">
    <property type="entry name" value="Homeodomain-like"/>
    <property type="match status" value="1"/>
</dbReference>
<dbReference type="Proteomes" id="UP001367676">
    <property type="component" value="Unassembled WGS sequence"/>
</dbReference>
<keyword evidence="3 6" id="KW-0238">DNA-binding</keyword>
<keyword evidence="4 6" id="KW-0371">Homeobox</keyword>
<dbReference type="InterPro" id="IPR020479">
    <property type="entry name" value="HD_metazoa"/>
</dbReference>
<evidence type="ECO:0000256" key="4">
    <source>
        <dbReference type="ARBA" id="ARBA00023155"/>
    </source>
</evidence>
<evidence type="ECO:0000256" key="3">
    <source>
        <dbReference type="ARBA" id="ARBA00023125"/>
    </source>
</evidence>
<evidence type="ECO:0000256" key="5">
    <source>
        <dbReference type="ARBA" id="ARBA00023242"/>
    </source>
</evidence>
<dbReference type="SMART" id="SM00389">
    <property type="entry name" value="HOX"/>
    <property type="match status" value="1"/>
</dbReference>
<dbReference type="PRINTS" id="PR00024">
    <property type="entry name" value="HOMEOBOX"/>
</dbReference>
<keyword evidence="11" id="KW-1185">Reference proteome</keyword>
<evidence type="ECO:0000256" key="7">
    <source>
        <dbReference type="RuleBase" id="RU000682"/>
    </source>
</evidence>
<reference evidence="10 11" key="1">
    <citation type="submission" date="2024-03" db="EMBL/GenBank/DDBJ databases">
        <title>Adaptation during the transition from Ophiocordyceps entomopathogen to insect associate is accompanied by gene loss and intensified selection.</title>
        <authorList>
            <person name="Ward C.M."/>
            <person name="Onetto C.A."/>
            <person name="Borneman A.R."/>
        </authorList>
    </citation>
    <scope>NUCLEOTIDE SEQUENCE [LARGE SCALE GENOMIC DNA]</scope>
    <source>
        <strain evidence="10">AWRI1</strain>
        <tissue evidence="10">Single Adult Female</tissue>
    </source>
</reference>
<sequence>MLHNGGPAPNYSQSIGYYNYSNAGHQYGAQPYLNPQHTFKGFEENKFTEAANYVRSNVDQEGIDKVTGYSDDDVKYQIPEQTCGEEKLPKMVDLSSPKAHADFRQQNDNVSSPECSAKQTLPTFAWMINSSEDGKRRRQSYSRKQTLELEKEFCYSQYLSKKRRSELCQMLQLTEKQIKTWFQNRRMKQKKENEKQKIDIARSTDFHITSSQESGEGATEFWTSPKGAVSPVKESYGMTSIPQYPQHVHQFYFNNTSNSFNNNMNYAVQ</sequence>
<evidence type="ECO:0000256" key="1">
    <source>
        <dbReference type="ARBA" id="ARBA00004123"/>
    </source>
</evidence>
<evidence type="ECO:0000256" key="2">
    <source>
        <dbReference type="ARBA" id="ARBA00009107"/>
    </source>
</evidence>
<evidence type="ECO:0000313" key="10">
    <source>
        <dbReference type="EMBL" id="KAK7604224.1"/>
    </source>
</evidence>
<feature type="compositionally biased region" description="Basic and acidic residues" evidence="8">
    <location>
        <begin position="190"/>
        <end position="205"/>
    </location>
</feature>